<dbReference type="Gene3D" id="3.50.30.60">
    <property type="entry name" value="LD-carboxypeptidase A C-terminal domain-like"/>
    <property type="match status" value="1"/>
</dbReference>
<comment type="similarity">
    <text evidence="1">Belongs to the peptidase S66 family.</text>
</comment>
<evidence type="ECO:0000313" key="6">
    <source>
        <dbReference type="Proteomes" id="UP000647172"/>
    </source>
</evidence>
<dbReference type="InterPro" id="IPR040449">
    <property type="entry name" value="Peptidase_S66_N"/>
</dbReference>
<evidence type="ECO:0000259" key="3">
    <source>
        <dbReference type="Pfam" id="PF02016"/>
    </source>
</evidence>
<sequence length="354" mass="38221">MEFTVSSPVRPVAPVRPGAHIRLVSPAMPTISYIPERARRAEQVLRDHGYTVSYGANAFQVSPDGMTAGTPEQRAADFMAAFADPSVDVVFASDAGQGSQELIEFLDADAIAATPKPFVGYCDNVYLNAFLARRAGISSLYGISHMVHIGEAGGAYPETLRYLAQALASDEPLVCEAMSDRTGALIDWYVPEREREPRGRNIAGGWTWLRPGTARGPLWGGEVSVLPDLVTDFGLDLHGAVLFWDISYHGMPVGPLFEALCERVDLTGLAGMLIGAHPLMPLPQWAGIVGGLVDRFLPDVGYPIVVNTDLGHTCPSWIVPYGEEVEVAADRIVFPRRGARTRAAVHPLSEGTKE</sequence>
<organism evidence="5 6">
    <name type="scientific">Actinoplanes nipponensis</name>
    <dbReference type="NCBI Taxonomy" id="135950"/>
    <lineage>
        <taxon>Bacteria</taxon>
        <taxon>Bacillati</taxon>
        <taxon>Actinomycetota</taxon>
        <taxon>Actinomycetes</taxon>
        <taxon>Micromonosporales</taxon>
        <taxon>Micromonosporaceae</taxon>
        <taxon>Actinoplanes</taxon>
    </lineage>
</organism>
<evidence type="ECO:0000256" key="1">
    <source>
        <dbReference type="ARBA" id="ARBA00010233"/>
    </source>
</evidence>
<dbReference type="InterPro" id="IPR027478">
    <property type="entry name" value="LdcA_N"/>
</dbReference>
<dbReference type="InterPro" id="IPR003507">
    <property type="entry name" value="S66_fam"/>
</dbReference>
<gene>
    <name evidence="5" type="primary">ldcA</name>
    <name evidence="5" type="ORF">Ani05nite_06080</name>
</gene>
<dbReference type="RefSeq" id="WP_203764296.1">
    <property type="nucleotide sequence ID" value="NZ_BAAAYJ010000103.1"/>
</dbReference>
<comment type="caution">
    <text evidence="5">The sequence shown here is derived from an EMBL/GenBank/DDBJ whole genome shotgun (WGS) entry which is preliminary data.</text>
</comment>
<dbReference type="Pfam" id="PF17676">
    <property type="entry name" value="Peptidase_S66C"/>
    <property type="match status" value="1"/>
</dbReference>
<dbReference type="InterPro" id="IPR040921">
    <property type="entry name" value="Peptidase_S66C"/>
</dbReference>
<dbReference type="SUPFAM" id="SSF141986">
    <property type="entry name" value="LD-carboxypeptidase A C-terminal domain-like"/>
    <property type="match status" value="1"/>
</dbReference>
<protein>
    <submittedName>
        <fullName evidence="5">Muramoyltetrapeptide carboxypeptidase</fullName>
    </submittedName>
</protein>
<accession>A0A919MF27</accession>
<dbReference type="Gene3D" id="3.40.50.10740">
    <property type="entry name" value="Class I glutamine amidotransferase-like"/>
    <property type="match status" value="1"/>
</dbReference>
<dbReference type="PANTHER" id="PTHR30237">
    <property type="entry name" value="MURAMOYLTETRAPEPTIDE CARBOXYPEPTIDASE"/>
    <property type="match status" value="1"/>
</dbReference>
<evidence type="ECO:0000313" key="5">
    <source>
        <dbReference type="EMBL" id="GIE47074.1"/>
    </source>
</evidence>
<keyword evidence="2" id="KW-0378">Hydrolase</keyword>
<keyword evidence="5" id="KW-0645">Protease</keyword>
<dbReference type="Proteomes" id="UP000647172">
    <property type="component" value="Unassembled WGS sequence"/>
</dbReference>
<dbReference type="SUPFAM" id="SSF52317">
    <property type="entry name" value="Class I glutamine amidotransferase-like"/>
    <property type="match status" value="1"/>
</dbReference>
<dbReference type="GO" id="GO:0004180">
    <property type="term" value="F:carboxypeptidase activity"/>
    <property type="evidence" value="ECO:0007669"/>
    <property type="project" value="UniProtKB-KW"/>
</dbReference>
<evidence type="ECO:0000259" key="4">
    <source>
        <dbReference type="Pfam" id="PF17676"/>
    </source>
</evidence>
<keyword evidence="5" id="KW-0121">Carboxypeptidase</keyword>
<name>A0A919MF27_9ACTN</name>
<dbReference type="InterPro" id="IPR029062">
    <property type="entry name" value="Class_I_gatase-like"/>
</dbReference>
<keyword evidence="6" id="KW-1185">Reference proteome</keyword>
<dbReference type="InterPro" id="IPR027461">
    <property type="entry name" value="Carboxypeptidase_A_C_sf"/>
</dbReference>
<feature type="domain" description="LD-carboxypeptidase N-terminal" evidence="3">
    <location>
        <begin position="21"/>
        <end position="142"/>
    </location>
</feature>
<dbReference type="EMBL" id="BOMQ01000008">
    <property type="protein sequence ID" value="GIE47074.1"/>
    <property type="molecule type" value="Genomic_DNA"/>
</dbReference>
<feature type="domain" description="LD-carboxypeptidase C-terminal" evidence="4">
    <location>
        <begin position="215"/>
        <end position="327"/>
    </location>
</feature>
<dbReference type="AlphaFoldDB" id="A0A919MF27"/>
<proteinExistence type="inferred from homology"/>
<reference evidence="5" key="1">
    <citation type="submission" date="2021-01" db="EMBL/GenBank/DDBJ databases">
        <title>Whole genome shotgun sequence of Actinoplanes nipponensis NBRC 14063.</title>
        <authorList>
            <person name="Komaki H."/>
            <person name="Tamura T."/>
        </authorList>
    </citation>
    <scope>NUCLEOTIDE SEQUENCE</scope>
    <source>
        <strain evidence="5">NBRC 14063</strain>
    </source>
</reference>
<evidence type="ECO:0000256" key="2">
    <source>
        <dbReference type="ARBA" id="ARBA00022801"/>
    </source>
</evidence>
<dbReference type="Pfam" id="PF02016">
    <property type="entry name" value="Peptidase_S66"/>
    <property type="match status" value="1"/>
</dbReference>